<keyword evidence="4 7" id="KW-0413">Isomerase</keyword>
<dbReference type="SFLD" id="SFLDG00180">
    <property type="entry name" value="muconate_cycloisomerase"/>
    <property type="match status" value="1"/>
</dbReference>
<organism evidence="9 10">
    <name type="scientific">Rosistilla oblonga</name>
    <dbReference type="NCBI Taxonomy" id="2527990"/>
    <lineage>
        <taxon>Bacteria</taxon>
        <taxon>Pseudomonadati</taxon>
        <taxon>Planctomycetota</taxon>
        <taxon>Planctomycetia</taxon>
        <taxon>Pirellulales</taxon>
        <taxon>Pirellulaceae</taxon>
        <taxon>Rosistilla</taxon>
    </lineage>
</organism>
<dbReference type="CDD" id="cd03319">
    <property type="entry name" value="L-Ala-DL-Glu_epimerase"/>
    <property type="match status" value="1"/>
</dbReference>
<dbReference type="AlphaFoldDB" id="A0A518IWF4"/>
<dbReference type="GO" id="GO:0046872">
    <property type="term" value="F:metal ion binding"/>
    <property type="evidence" value="ECO:0007669"/>
    <property type="project" value="UniProtKB-KW"/>
</dbReference>
<dbReference type="RefSeq" id="WP_145286815.1">
    <property type="nucleotide sequence ID" value="NZ_CP036318.1"/>
</dbReference>
<dbReference type="EC" id="5.1.1.-" evidence="7"/>
<evidence type="ECO:0000256" key="1">
    <source>
        <dbReference type="ARBA" id="ARBA00008031"/>
    </source>
</evidence>
<feature type="binding site" evidence="6">
    <location>
        <position position="231"/>
    </location>
    <ligand>
        <name>Mg(2+)</name>
        <dbReference type="ChEBI" id="CHEBI:18420"/>
    </ligand>
</feature>
<dbReference type="PANTHER" id="PTHR48080:SF3">
    <property type="entry name" value="ENOLASE SUPERFAMILY MEMBER DDB_G0284701"/>
    <property type="match status" value="1"/>
</dbReference>
<dbReference type="PANTHER" id="PTHR48080">
    <property type="entry name" value="D-GALACTONATE DEHYDRATASE-RELATED"/>
    <property type="match status" value="1"/>
</dbReference>
<evidence type="ECO:0000256" key="6">
    <source>
        <dbReference type="PIRSR" id="PIRSR634603-3"/>
    </source>
</evidence>
<keyword evidence="3 6" id="KW-0460">Magnesium</keyword>
<feature type="active site" description="Proton acceptor; specific for (S)-substrate epimerization" evidence="5">
    <location>
        <position position="253"/>
    </location>
</feature>
<proteinExistence type="inferred from homology"/>
<dbReference type="Proteomes" id="UP000316770">
    <property type="component" value="Chromosome"/>
</dbReference>
<dbReference type="InterPro" id="IPR034603">
    <property type="entry name" value="Dipeptide_epimerase"/>
</dbReference>
<dbReference type="InterPro" id="IPR036849">
    <property type="entry name" value="Enolase-like_C_sf"/>
</dbReference>
<dbReference type="SFLD" id="SFLDS00001">
    <property type="entry name" value="Enolase"/>
    <property type="match status" value="1"/>
</dbReference>
<evidence type="ECO:0000259" key="8">
    <source>
        <dbReference type="SMART" id="SM00922"/>
    </source>
</evidence>
<feature type="active site" description="Proton acceptor; specific for (R)-substrate epimerization" evidence="5">
    <location>
        <position position="155"/>
    </location>
</feature>
<evidence type="ECO:0000313" key="10">
    <source>
        <dbReference type="Proteomes" id="UP000316770"/>
    </source>
</evidence>
<evidence type="ECO:0000313" key="9">
    <source>
        <dbReference type="EMBL" id="QDV57424.1"/>
    </source>
</evidence>
<dbReference type="EMBL" id="CP036318">
    <property type="protein sequence ID" value="QDV57424.1"/>
    <property type="molecule type" value="Genomic_DNA"/>
</dbReference>
<comment type="similarity">
    <text evidence="1 7">Belongs to the mandelate racemase/muconate lactonizing enzyme family.</text>
</comment>
<evidence type="ECO:0000256" key="3">
    <source>
        <dbReference type="ARBA" id="ARBA00022842"/>
    </source>
</evidence>
<accession>A0A518IWF4</accession>
<dbReference type="InterPro" id="IPR034593">
    <property type="entry name" value="DgoD-like"/>
</dbReference>
<dbReference type="SMART" id="SM00922">
    <property type="entry name" value="MR_MLE"/>
    <property type="match status" value="1"/>
</dbReference>
<dbReference type="Gene3D" id="3.20.20.120">
    <property type="entry name" value="Enolase-like C-terminal domain"/>
    <property type="match status" value="1"/>
</dbReference>
<gene>
    <name evidence="9" type="primary">ycjG</name>
    <name evidence="9" type="ORF">Mal33_34340</name>
</gene>
<dbReference type="InterPro" id="IPR029017">
    <property type="entry name" value="Enolase-like_N"/>
</dbReference>
<dbReference type="InterPro" id="IPR029065">
    <property type="entry name" value="Enolase_C-like"/>
</dbReference>
<evidence type="ECO:0000256" key="4">
    <source>
        <dbReference type="ARBA" id="ARBA00023235"/>
    </source>
</evidence>
<sequence length="343" mass="37710">MKLQWHRIELPLKDPFTIARGTMHHQQCLIVTLSHADVTGYGEVTCNRYYGHTYESLEASLQRIEGLLADCDAVHPSDLFERCQVVIPDDTFALSAVDAAAYDLYGKLHGVRTTEALGLSEPAEICSSYTLGIDSIDQMVRKYRDQPDWPIYKIKLGTPHDLDIVRALRRETEAVIRVDANCAWTPEQTIANSEALAELGVEFIEQPLPAEAPRAAQLDVFEHSRLPIIADESCRTEEDVQKCHGLFHGINIKLCKCGGLTPGSRMLRQARQLGMKTMVGCMIESTVGISAAAQLLPLLDCADLDGATLLAEDAADGVRIENGRVIFSSVPGSGIELLARSPR</sequence>
<comment type="cofactor">
    <cofactor evidence="6 7">
        <name>Mg(2+)</name>
        <dbReference type="ChEBI" id="CHEBI:18420"/>
    </cofactor>
    <text evidence="6 7">Binds 1 Mg(2+) ion per subunit.</text>
</comment>
<dbReference type="SUPFAM" id="SSF54826">
    <property type="entry name" value="Enolase N-terminal domain-like"/>
    <property type="match status" value="1"/>
</dbReference>
<dbReference type="SUPFAM" id="SSF51604">
    <property type="entry name" value="Enolase C-terminal domain-like"/>
    <property type="match status" value="1"/>
</dbReference>
<dbReference type="InterPro" id="IPR013341">
    <property type="entry name" value="Mandelate_racemase_N_dom"/>
</dbReference>
<dbReference type="GO" id="GO:0016855">
    <property type="term" value="F:racemase and epimerase activity, acting on amino acids and derivatives"/>
    <property type="evidence" value="ECO:0007669"/>
    <property type="project" value="UniProtKB-UniRule"/>
</dbReference>
<keyword evidence="10" id="KW-1185">Reference proteome</keyword>
<dbReference type="InterPro" id="IPR013342">
    <property type="entry name" value="Mandelate_racemase_C"/>
</dbReference>
<feature type="binding site" evidence="6">
    <location>
        <position position="179"/>
    </location>
    <ligand>
        <name>Mg(2+)</name>
        <dbReference type="ChEBI" id="CHEBI:18420"/>
    </ligand>
</feature>
<feature type="binding site" evidence="6">
    <location>
        <position position="205"/>
    </location>
    <ligand>
        <name>Mg(2+)</name>
        <dbReference type="ChEBI" id="CHEBI:18420"/>
    </ligand>
</feature>
<feature type="domain" description="Mandelate racemase/muconate lactonizing enzyme C-terminal" evidence="8">
    <location>
        <begin position="136"/>
        <end position="227"/>
    </location>
</feature>
<evidence type="ECO:0000256" key="7">
    <source>
        <dbReference type="RuleBase" id="RU366006"/>
    </source>
</evidence>
<dbReference type="Gene3D" id="3.30.390.10">
    <property type="entry name" value="Enolase-like, N-terminal domain"/>
    <property type="match status" value="1"/>
</dbReference>
<dbReference type="Pfam" id="PF02746">
    <property type="entry name" value="MR_MLE_N"/>
    <property type="match status" value="1"/>
</dbReference>
<evidence type="ECO:0000256" key="5">
    <source>
        <dbReference type="PIRSR" id="PIRSR634603-1"/>
    </source>
</evidence>
<protein>
    <recommendedName>
        <fullName evidence="7">Dipeptide epimerase</fullName>
        <ecNumber evidence="7">5.1.1.-</ecNumber>
    </recommendedName>
</protein>
<name>A0A518IWF4_9BACT</name>
<evidence type="ECO:0000256" key="2">
    <source>
        <dbReference type="ARBA" id="ARBA00022723"/>
    </source>
</evidence>
<dbReference type="Pfam" id="PF13378">
    <property type="entry name" value="MR_MLE_C"/>
    <property type="match status" value="1"/>
</dbReference>
<reference evidence="9 10" key="1">
    <citation type="submission" date="2019-02" db="EMBL/GenBank/DDBJ databases">
        <title>Deep-cultivation of Planctomycetes and their phenomic and genomic characterization uncovers novel biology.</title>
        <authorList>
            <person name="Wiegand S."/>
            <person name="Jogler M."/>
            <person name="Boedeker C."/>
            <person name="Pinto D."/>
            <person name="Vollmers J."/>
            <person name="Rivas-Marin E."/>
            <person name="Kohn T."/>
            <person name="Peeters S.H."/>
            <person name="Heuer A."/>
            <person name="Rast P."/>
            <person name="Oberbeckmann S."/>
            <person name="Bunk B."/>
            <person name="Jeske O."/>
            <person name="Meyerdierks A."/>
            <person name="Storesund J.E."/>
            <person name="Kallscheuer N."/>
            <person name="Luecker S."/>
            <person name="Lage O.M."/>
            <person name="Pohl T."/>
            <person name="Merkel B.J."/>
            <person name="Hornburger P."/>
            <person name="Mueller R.-W."/>
            <person name="Bruemmer F."/>
            <person name="Labrenz M."/>
            <person name="Spormann A.M."/>
            <person name="Op den Camp H."/>
            <person name="Overmann J."/>
            <person name="Amann R."/>
            <person name="Jetten M.S.M."/>
            <person name="Mascher T."/>
            <person name="Medema M.H."/>
            <person name="Devos D.P."/>
            <person name="Kaster A.-K."/>
            <person name="Ovreas L."/>
            <person name="Rohde M."/>
            <person name="Galperin M.Y."/>
            <person name="Jogler C."/>
        </authorList>
    </citation>
    <scope>NUCLEOTIDE SEQUENCE [LARGE SCALE GENOMIC DNA]</scope>
    <source>
        <strain evidence="9 10">Mal33</strain>
    </source>
</reference>
<keyword evidence="2 6" id="KW-0479">Metal-binding</keyword>